<dbReference type="AlphaFoldDB" id="A0A098VRX9"/>
<dbReference type="Gene3D" id="2.40.10.230">
    <property type="entry name" value="Probable tRNA pseudouridine synthase domain"/>
    <property type="match status" value="1"/>
</dbReference>
<dbReference type="EMBL" id="JMKJ01000244">
    <property type="protein sequence ID" value="KGG51574.1"/>
    <property type="molecule type" value="Genomic_DNA"/>
</dbReference>
<keyword evidence="9" id="KW-1185">Reference proteome</keyword>
<comment type="similarity">
    <text evidence="6">Belongs to the GAR1 family.</text>
</comment>
<comment type="caution">
    <text evidence="8">The sequence shown here is derived from an EMBL/GenBank/DDBJ whole genome shotgun (WGS) entry which is preliminary data.</text>
</comment>
<dbReference type="GO" id="GO:0001522">
    <property type="term" value="P:pseudouridine synthesis"/>
    <property type="evidence" value="ECO:0007669"/>
    <property type="project" value="InterPro"/>
</dbReference>
<evidence type="ECO:0000256" key="3">
    <source>
        <dbReference type="ARBA" id="ARBA00022553"/>
    </source>
</evidence>
<dbReference type="HOGENOM" id="CLU_943607_0_0_1"/>
<organism evidence="8 9">
    <name type="scientific">Mitosporidium daphniae</name>
    <dbReference type="NCBI Taxonomy" id="1485682"/>
    <lineage>
        <taxon>Eukaryota</taxon>
        <taxon>Fungi</taxon>
        <taxon>Fungi incertae sedis</taxon>
        <taxon>Microsporidia</taxon>
        <taxon>Mitosporidium</taxon>
    </lineage>
</organism>
<comment type="function">
    <text evidence="6">Required for ribosome biogenesis. Part of a complex which catalyzes pseudouridylation of rRNA. This involves the isomerization of uridine such that the ribose is subsequently attached to C5, instead of the normal N1. Pseudouridine ("psi") residues may serve to stabilize the conformation of rRNAs.</text>
</comment>
<dbReference type="GO" id="GO:0006364">
    <property type="term" value="P:rRNA processing"/>
    <property type="evidence" value="ECO:0007669"/>
    <property type="project" value="UniProtKB-KW"/>
</dbReference>
<dbReference type="VEuPathDB" id="MicrosporidiaDB:DI09_31p250"/>
<feature type="region of interest" description="Disordered" evidence="7">
    <location>
        <begin position="229"/>
        <end position="274"/>
    </location>
</feature>
<dbReference type="PANTHER" id="PTHR31633">
    <property type="entry name" value="H/ACA RIBONUCLEOPROTEIN COMPLEX NON-CORE SUBUNIT NAF1"/>
    <property type="match status" value="1"/>
</dbReference>
<dbReference type="GO" id="GO:0000493">
    <property type="term" value="P:box H/ACA snoRNP assembly"/>
    <property type="evidence" value="ECO:0007669"/>
    <property type="project" value="InterPro"/>
</dbReference>
<comment type="subcellular location">
    <subcellularLocation>
        <location evidence="6">Nucleus</location>
        <location evidence="6">Nucleolus</location>
    </subcellularLocation>
</comment>
<evidence type="ECO:0000256" key="2">
    <source>
        <dbReference type="ARBA" id="ARBA00022552"/>
    </source>
</evidence>
<gene>
    <name evidence="8" type="ORF">DI09_31p250</name>
</gene>
<dbReference type="RefSeq" id="XP_013238001.1">
    <property type="nucleotide sequence ID" value="XM_013382547.1"/>
</dbReference>
<sequence>MEKNSSTSNEHAIDAENLKSTHRCQEHANLNMHQDINRVYSCSGMESTEPLEEGSSSDWEPELIPTDDGKAFDFHEEFEESAEISQTEHESVEYIGKPLPIPFEVVPDELDIIPLGSIQNVIDFLIIVQQDATADDKNCALDLDSLLAMHGSKIVLGRVVDTFGPVKRPSYVVKGSAKILENISKEEISAIGAVGYVAEHSRVVLAEEIKALYPGCDASNFYDQEVPLSEQEVSDDEKEGTKRQHQKNKRRPSNCKEEEKINIPSPSETPSFDSYLSSIINREYEPLERPSKSYQ</sequence>
<dbReference type="PANTHER" id="PTHR31633:SF1">
    <property type="entry name" value="H_ACA RIBONUCLEOPROTEIN COMPLEX NON-CORE SUBUNIT NAF1"/>
    <property type="match status" value="1"/>
</dbReference>
<evidence type="ECO:0000256" key="7">
    <source>
        <dbReference type="SAM" id="MobiDB-lite"/>
    </source>
</evidence>
<evidence type="ECO:0000313" key="9">
    <source>
        <dbReference type="Proteomes" id="UP000029725"/>
    </source>
</evidence>
<keyword evidence="4 6" id="KW-0694">RNA-binding</keyword>
<feature type="compositionally biased region" description="Basic residues" evidence="7">
    <location>
        <begin position="243"/>
        <end position="253"/>
    </location>
</feature>
<dbReference type="InterPro" id="IPR038664">
    <property type="entry name" value="Gar1/Naf1_Cbf5-bd_sf"/>
</dbReference>
<feature type="compositionally biased region" description="Polar residues" evidence="7">
    <location>
        <begin position="264"/>
        <end position="274"/>
    </location>
</feature>
<comment type="subunit">
    <text evidence="6">Component of the small nucleolar ribonucleoprotein particles containing H/ACA-type snoRNAs (H/ACA snoRNPs).</text>
</comment>
<evidence type="ECO:0000256" key="5">
    <source>
        <dbReference type="ARBA" id="ARBA00023242"/>
    </source>
</evidence>
<reference evidence="8 9" key="1">
    <citation type="submission" date="2014-04" db="EMBL/GenBank/DDBJ databases">
        <title>A new species of microsporidia sheds light on the evolution of extreme parasitism.</title>
        <authorList>
            <person name="Haag K.L."/>
            <person name="James T.Y."/>
            <person name="Larsson R."/>
            <person name="Schaer T.M."/>
            <person name="Refardt D."/>
            <person name="Pombert J.-F."/>
            <person name="Ebert D."/>
        </authorList>
    </citation>
    <scope>NUCLEOTIDE SEQUENCE [LARGE SCALE GENOMIC DNA]</scope>
    <source>
        <strain evidence="8 9">UGP3</strain>
        <tissue evidence="8">Spores</tissue>
    </source>
</reference>
<dbReference type="GeneID" id="25259556"/>
<evidence type="ECO:0000256" key="4">
    <source>
        <dbReference type="ARBA" id="ARBA00022884"/>
    </source>
</evidence>
<keyword evidence="3" id="KW-0597">Phosphoprotein</keyword>
<keyword evidence="2 6" id="KW-0698">rRNA processing</keyword>
<dbReference type="InterPro" id="IPR040309">
    <property type="entry name" value="Naf1"/>
</dbReference>
<dbReference type="OrthoDB" id="21550at2759"/>
<keyword evidence="6" id="KW-0687">Ribonucleoprotein</keyword>
<evidence type="ECO:0000313" key="8">
    <source>
        <dbReference type="EMBL" id="KGG51574.1"/>
    </source>
</evidence>
<keyword evidence="5 6" id="KW-0539">Nucleus</keyword>
<dbReference type="GO" id="GO:0005732">
    <property type="term" value="C:sno(s)RNA-containing ribonucleoprotein complex"/>
    <property type="evidence" value="ECO:0007669"/>
    <property type="project" value="InterPro"/>
</dbReference>
<dbReference type="GO" id="GO:0003723">
    <property type="term" value="F:RNA binding"/>
    <property type="evidence" value="ECO:0007669"/>
    <property type="project" value="UniProtKB-KW"/>
</dbReference>
<evidence type="ECO:0000256" key="6">
    <source>
        <dbReference type="RuleBase" id="RU364004"/>
    </source>
</evidence>
<evidence type="ECO:0000256" key="1">
    <source>
        <dbReference type="ARBA" id="ARBA00022517"/>
    </source>
</evidence>
<dbReference type="Proteomes" id="UP000029725">
    <property type="component" value="Unassembled WGS sequence"/>
</dbReference>
<proteinExistence type="inferred from homology"/>
<accession>A0A098VRX9</accession>
<dbReference type="Pfam" id="PF04410">
    <property type="entry name" value="Gar1"/>
    <property type="match status" value="1"/>
</dbReference>
<protein>
    <recommendedName>
        <fullName evidence="6">H/ACA ribonucleoprotein complex subunit</fullName>
    </recommendedName>
</protein>
<dbReference type="InterPro" id="IPR007504">
    <property type="entry name" value="H/ACA_rnp_Gar1/Naf1"/>
</dbReference>
<name>A0A098VRX9_9MICR</name>
<keyword evidence="1 6" id="KW-0690">Ribosome biogenesis</keyword>
<dbReference type="GO" id="GO:0005730">
    <property type="term" value="C:nucleolus"/>
    <property type="evidence" value="ECO:0007669"/>
    <property type="project" value="UniProtKB-SubCell"/>
</dbReference>